<comment type="caution">
    <text evidence="2">The sequence shown here is derived from an EMBL/GenBank/DDBJ whole genome shotgun (WGS) entry which is preliminary data.</text>
</comment>
<protein>
    <submittedName>
        <fullName evidence="2">Carboxymuconolactone decarboxylase family protein</fullName>
    </submittedName>
</protein>
<dbReference type="AlphaFoldDB" id="A0A5R8QH98"/>
<evidence type="ECO:0000313" key="3">
    <source>
        <dbReference type="Proteomes" id="UP000306912"/>
    </source>
</evidence>
<sequence length="123" mass="13669">MKYNFKLGQENLSRIDGAAGERVIASLQDVAPDIATYIIEFAFGEIYSREYLNFHQRELITISSLATQGGCEAQLEVHIHGALNVGATKHEIIETFIQLVPYIGFPKVLNAVQVAKTVFKTVE</sequence>
<accession>A0A5R8QH98</accession>
<reference evidence="2 3" key="1">
    <citation type="submission" date="2019-05" db="EMBL/GenBank/DDBJ databases">
        <title>Culicoidintestinum kansasii gen. nov., sp. nov. from the gastrointestinal tract of the biting midge, Culicoides sonorensis.</title>
        <authorList>
            <person name="Neupane S."/>
            <person name="Ghosh A."/>
            <person name="Gunther S."/>
            <person name="Martin K."/>
            <person name="Zurek L."/>
        </authorList>
    </citation>
    <scope>NUCLEOTIDE SEQUENCE [LARGE SCALE GENOMIC DNA]</scope>
    <source>
        <strain evidence="2 3">CS-1</strain>
    </source>
</reference>
<dbReference type="SUPFAM" id="SSF69118">
    <property type="entry name" value="AhpD-like"/>
    <property type="match status" value="1"/>
</dbReference>
<name>A0A5R8QH98_9FIRM</name>
<dbReference type="InterPro" id="IPR029032">
    <property type="entry name" value="AhpD-like"/>
</dbReference>
<proteinExistence type="predicted"/>
<dbReference type="InterPro" id="IPR052512">
    <property type="entry name" value="4CMD/NDH-1_regulator"/>
</dbReference>
<dbReference type="Proteomes" id="UP000306912">
    <property type="component" value="Unassembled WGS sequence"/>
</dbReference>
<dbReference type="EMBL" id="VBWP01000001">
    <property type="protein sequence ID" value="TLG77405.1"/>
    <property type="molecule type" value="Genomic_DNA"/>
</dbReference>
<evidence type="ECO:0000259" key="1">
    <source>
        <dbReference type="Pfam" id="PF02627"/>
    </source>
</evidence>
<dbReference type="RefSeq" id="WP_138190014.1">
    <property type="nucleotide sequence ID" value="NZ_VBWP01000001.1"/>
</dbReference>
<dbReference type="Gene3D" id="1.20.1290.10">
    <property type="entry name" value="AhpD-like"/>
    <property type="match status" value="1"/>
</dbReference>
<feature type="domain" description="Carboxymuconolactone decarboxylase-like" evidence="1">
    <location>
        <begin position="32"/>
        <end position="116"/>
    </location>
</feature>
<dbReference type="PANTHER" id="PTHR33570">
    <property type="entry name" value="4-CARBOXYMUCONOLACTONE DECARBOXYLASE FAMILY PROTEIN"/>
    <property type="match status" value="1"/>
</dbReference>
<dbReference type="InParanoid" id="A0A5R8QH98"/>
<dbReference type="GO" id="GO:0051920">
    <property type="term" value="F:peroxiredoxin activity"/>
    <property type="evidence" value="ECO:0007669"/>
    <property type="project" value="InterPro"/>
</dbReference>
<dbReference type="InterPro" id="IPR003779">
    <property type="entry name" value="CMD-like"/>
</dbReference>
<evidence type="ECO:0000313" key="2">
    <source>
        <dbReference type="EMBL" id="TLG77405.1"/>
    </source>
</evidence>
<dbReference type="PANTHER" id="PTHR33570:SF10">
    <property type="entry name" value="GAMMA-CARBOXYMUCONOLACTONE DECARBOXYLASE"/>
    <property type="match status" value="1"/>
</dbReference>
<dbReference type="OrthoDB" id="9802489at2"/>
<keyword evidence="3" id="KW-1185">Reference proteome</keyword>
<organism evidence="2 3">
    <name type="scientific">Culicoidibacter larvae</name>
    <dbReference type="NCBI Taxonomy" id="2579976"/>
    <lineage>
        <taxon>Bacteria</taxon>
        <taxon>Bacillati</taxon>
        <taxon>Bacillota</taxon>
        <taxon>Culicoidibacteria</taxon>
        <taxon>Culicoidibacterales</taxon>
        <taxon>Culicoidibacteraceae</taxon>
        <taxon>Culicoidibacter</taxon>
    </lineage>
</organism>
<dbReference type="Pfam" id="PF02627">
    <property type="entry name" value="CMD"/>
    <property type="match status" value="1"/>
</dbReference>
<gene>
    <name evidence="2" type="ORF">FEZ08_01940</name>
</gene>